<comment type="caution">
    <text evidence="1">The sequence shown here is derived from an EMBL/GenBank/DDBJ whole genome shotgun (WGS) entry which is preliminary data.</text>
</comment>
<name>A0AAV4V5B7_9ARAC</name>
<dbReference type="Proteomes" id="UP001054837">
    <property type="component" value="Unassembled WGS sequence"/>
</dbReference>
<reference evidence="1 2" key="1">
    <citation type="submission" date="2021-06" db="EMBL/GenBank/DDBJ databases">
        <title>Caerostris darwini draft genome.</title>
        <authorList>
            <person name="Kono N."/>
            <person name="Arakawa K."/>
        </authorList>
    </citation>
    <scope>NUCLEOTIDE SEQUENCE [LARGE SCALE GENOMIC DNA]</scope>
</reference>
<gene>
    <name evidence="1" type="ORF">CDAR_382451</name>
</gene>
<evidence type="ECO:0000313" key="1">
    <source>
        <dbReference type="EMBL" id="GIY65437.1"/>
    </source>
</evidence>
<proteinExistence type="predicted"/>
<sequence>MFSVPSLQHMAYSKIAVALCNQADMKAPFNELKTFNIFVNPKEILDIILAIVERAKQKINDLRITEMLKPDLIIVLKSTVLLINDWFIDHSDILEPDFDDVSSFYWRSECSIDTVKTAQALVRREDAPVTMRLKFASSYCLEEDVRRLRTMRRTSASSYCLKEDVLRLQRRCPLGMLCIRAELCYVMSTDWMRDWCEYQGIHNCKSFGSQAIAIGLQ</sequence>
<organism evidence="1 2">
    <name type="scientific">Caerostris darwini</name>
    <dbReference type="NCBI Taxonomy" id="1538125"/>
    <lineage>
        <taxon>Eukaryota</taxon>
        <taxon>Metazoa</taxon>
        <taxon>Ecdysozoa</taxon>
        <taxon>Arthropoda</taxon>
        <taxon>Chelicerata</taxon>
        <taxon>Arachnida</taxon>
        <taxon>Araneae</taxon>
        <taxon>Araneomorphae</taxon>
        <taxon>Entelegynae</taxon>
        <taxon>Araneoidea</taxon>
        <taxon>Araneidae</taxon>
        <taxon>Caerostris</taxon>
    </lineage>
</organism>
<protein>
    <submittedName>
        <fullName evidence="1">Uncharacterized protein</fullName>
    </submittedName>
</protein>
<dbReference type="EMBL" id="BPLQ01012424">
    <property type="protein sequence ID" value="GIY65437.1"/>
    <property type="molecule type" value="Genomic_DNA"/>
</dbReference>
<dbReference type="AlphaFoldDB" id="A0AAV4V5B7"/>
<accession>A0AAV4V5B7</accession>
<evidence type="ECO:0000313" key="2">
    <source>
        <dbReference type="Proteomes" id="UP001054837"/>
    </source>
</evidence>
<keyword evidence="2" id="KW-1185">Reference proteome</keyword>